<feature type="domain" description="PPC" evidence="4">
    <location>
        <begin position="155"/>
        <end position="300"/>
    </location>
</feature>
<comment type="caution">
    <text evidence="5">The sequence shown here is derived from an EMBL/GenBank/DDBJ whole genome shotgun (WGS) entry which is preliminary data.</text>
</comment>
<dbReference type="GO" id="GO:0005634">
    <property type="term" value="C:nucleus"/>
    <property type="evidence" value="ECO:0007669"/>
    <property type="project" value="UniProtKB-SubCell"/>
</dbReference>
<dbReference type="PANTHER" id="PTHR31500">
    <property type="entry name" value="AT-HOOK MOTIF NUCLEAR-LOCALIZED PROTEIN 9"/>
    <property type="match status" value="1"/>
</dbReference>
<evidence type="ECO:0000259" key="4">
    <source>
        <dbReference type="PROSITE" id="PS51742"/>
    </source>
</evidence>
<dbReference type="PANTHER" id="PTHR31500:SF9">
    <property type="entry name" value="AT-HOOK MOTIF NUCLEAR-LOCALIZED PROTEIN 9"/>
    <property type="match status" value="1"/>
</dbReference>
<keyword evidence="2" id="KW-0804">Transcription</keyword>
<gene>
    <name evidence="5" type="ORF">LUZ61_010450</name>
</gene>
<feature type="region of interest" description="Disordered" evidence="3">
    <location>
        <begin position="81"/>
        <end position="143"/>
    </location>
</feature>
<dbReference type="Pfam" id="PF03479">
    <property type="entry name" value="PCC"/>
    <property type="match status" value="1"/>
</dbReference>
<comment type="subcellular location">
    <subcellularLocation>
        <location evidence="2">Nucleus</location>
    </subcellularLocation>
</comment>
<dbReference type="CDD" id="cd11378">
    <property type="entry name" value="DUF296"/>
    <property type="match status" value="1"/>
</dbReference>
<protein>
    <recommendedName>
        <fullName evidence="2">AT-hook motif nuclear-localized protein</fullName>
    </recommendedName>
</protein>
<keyword evidence="2" id="KW-0539">Nucleus</keyword>
<evidence type="ECO:0000256" key="2">
    <source>
        <dbReference type="RuleBase" id="RU367031"/>
    </source>
</evidence>
<evidence type="ECO:0000313" key="6">
    <source>
        <dbReference type="Proteomes" id="UP001210211"/>
    </source>
</evidence>
<dbReference type="Proteomes" id="UP001210211">
    <property type="component" value="Unassembled WGS sequence"/>
</dbReference>
<dbReference type="Gene3D" id="3.30.1330.80">
    <property type="entry name" value="Hypothetical protein, similar to alpha- acetolactate decarboxylase, domain 2"/>
    <property type="match status" value="1"/>
</dbReference>
<dbReference type="SUPFAM" id="SSF117856">
    <property type="entry name" value="AF0104/ALDC/Ptd012-like"/>
    <property type="match status" value="1"/>
</dbReference>
<evidence type="ECO:0000313" key="5">
    <source>
        <dbReference type="EMBL" id="KAJ3706745.1"/>
    </source>
</evidence>
<sequence>MDSHENMPMSCPSSFYYNQTDFGGQPNAGTSSHTPAVPLQSVPTPGSSFLMQSSMNHARAESHQYFFHSGSHPILVQTQDVPVSTDSGPIGTEPVKKKRGRPKKYDPEAHVGLPSAPQTTQLGASGGSTKRRGRPPGTGTKQQLQQLGEWLSGSAGMGFTPHAVRIAIGEDISSKVMSFSQHGPRAVCILSANGAVSTVTLCQNSPSGGTVTYEGCFEILSLSGSYMIIDTDNGARRRTGGLCISLSSPDGRVFGGNVGGALIAASPIQVIVGSFMYSGAMAKDKTKESIETGQPGFEFVNHIENHFSTPQSSALSDHNASTLVWSSGETEIQSGRPNIDLTRG</sequence>
<evidence type="ECO:0000256" key="3">
    <source>
        <dbReference type="SAM" id="MobiDB-lite"/>
    </source>
</evidence>
<organism evidence="5 6">
    <name type="scientific">Rhynchospora tenuis</name>
    <dbReference type="NCBI Taxonomy" id="198213"/>
    <lineage>
        <taxon>Eukaryota</taxon>
        <taxon>Viridiplantae</taxon>
        <taxon>Streptophyta</taxon>
        <taxon>Embryophyta</taxon>
        <taxon>Tracheophyta</taxon>
        <taxon>Spermatophyta</taxon>
        <taxon>Magnoliopsida</taxon>
        <taxon>Liliopsida</taxon>
        <taxon>Poales</taxon>
        <taxon>Cyperaceae</taxon>
        <taxon>Cyperoideae</taxon>
        <taxon>Rhynchosporeae</taxon>
        <taxon>Rhynchospora</taxon>
    </lineage>
</organism>
<proteinExistence type="predicted"/>
<dbReference type="SMART" id="SM00384">
    <property type="entry name" value="AT_hook"/>
    <property type="match status" value="2"/>
</dbReference>
<keyword evidence="6" id="KW-1185">Reference proteome</keyword>
<evidence type="ECO:0000256" key="1">
    <source>
        <dbReference type="ARBA" id="ARBA00003687"/>
    </source>
</evidence>
<dbReference type="GO" id="GO:0003680">
    <property type="term" value="F:minor groove of adenine-thymine-rich DNA binding"/>
    <property type="evidence" value="ECO:0007669"/>
    <property type="project" value="UniProtKB-UniRule"/>
</dbReference>
<dbReference type="InterPro" id="IPR005175">
    <property type="entry name" value="PPC_dom"/>
</dbReference>
<dbReference type="InterPro" id="IPR039605">
    <property type="entry name" value="AHL"/>
</dbReference>
<feature type="compositionally biased region" description="Polar residues" evidence="3">
    <location>
        <begin position="41"/>
        <end position="50"/>
    </location>
</feature>
<reference evidence="5 6" key="1">
    <citation type="journal article" date="2022" name="Cell">
        <title>Repeat-based holocentromeres influence genome architecture and karyotype evolution.</title>
        <authorList>
            <person name="Hofstatter P.G."/>
            <person name="Thangavel G."/>
            <person name="Lux T."/>
            <person name="Neumann P."/>
            <person name="Vondrak T."/>
            <person name="Novak P."/>
            <person name="Zhang M."/>
            <person name="Costa L."/>
            <person name="Castellani M."/>
            <person name="Scott A."/>
            <person name="Toegelov H."/>
            <person name="Fuchs J."/>
            <person name="Mata-Sucre Y."/>
            <person name="Dias Y."/>
            <person name="Vanzela A.L.L."/>
            <person name="Huettel B."/>
            <person name="Almeida C.C.S."/>
            <person name="Simkova H."/>
            <person name="Souza G."/>
            <person name="Pedrosa-Harand A."/>
            <person name="Macas J."/>
            <person name="Mayer K.F.X."/>
            <person name="Houben A."/>
            <person name="Marques A."/>
        </authorList>
    </citation>
    <scope>NUCLEOTIDE SEQUENCE [LARGE SCALE GENOMIC DNA]</scope>
    <source>
        <strain evidence="5">RhyTen1mFocal</strain>
    </source>
</reference>
<accession>A0AAD5ZZ92</accession>
<feature type="compositionally biased region" description="Polar residues" evidence="3">
    <location>
        <begin position="22"/>
        <end position="34"/>
    </location>
</feature>
<keyword evidence="2" id="KW-0805">Transcription regulation</keyword>
<keyword evidence="2" id="KW-0238">DNA-binding</keyword>
<dbReference type="PROSITE" id="PS51742">
    <property type="entry name" value="PPC"/>
    <property type="match status" value="1"/>
</dbReference>
<dbReference type="AlphaFoldDB" id="A0AAD5ZZ92"/>
<name>A0AAD5ZZ92_9POAL</name>
<comment type="domain">
    <text evidence="2">The PPC domain mediates interactions between AHL proteins.</text>
</comment>
<comment type="function">
    <text evidence="1 2">Transcription factor that specifically binds AT-rich DNA sequences related to the nuclear matrix attachment regions (MARs).</text>
</comment>
<feature type="region of interest" description="Disordered" evidence="3">
    <location>
        <begin position="22"/>
        <end position="50"/>
    </location>
</feature>
<dbReference type="InterPro" id="IPR017956">
    <property type="entry name" value="AT_hook_DNA-bd_motif"/>
</dbReference>
<dbReference type="EMBL" id="JAMRDG010000001">
    <property type="protein sequence ID" value="KAJ3706745.1"/>
    <property type="molecule type" value="Genomic_DNA"/>
</dbReference>